<gene>
    <name evidence="7" type="ORF">A3C20_00265</name>
</gene>
<dbReference type="Gene3D" id="2.40.10.340">
    <property type="entry name" value="Rod shape-determining protein MreC, domain 1"/>
    <property type="match status" value="1"/>
</dbReference>
<dbReference type="InterPro" id="IPR055342">
    <property type="entry name" value="MreC_beta-barrel_core"/>
</dbReference>
<name>A0A1F6E6B5_9BACT</name>
<evidence type="ECO:0000256" key="2">
    <source>
        <dbReference type="ARBA" id="ARBA00013855"/>
    </source>
</evidence>
<dbReference type="InterPro" id="IPR042177">
    <property type="entry name" value="Cell/Rod_1"/>
</dbReference>
<comment type="caution">
    <text evidence="7">The sequence shown here is derived from an EMBL/GenBank/DDBJ whole genome shotgun (WGS) entry which is preliminary data.</text>
</comment>
<dbReference type="Proteomes" id="UP000176914">
    <property type="component" value="Unassembled WGS sequence"/>
</dbReference>
<sequence>MSEFRSSATRRDGRRRLFFATVFVLVVIALDMFSGGSVRATARSLTARVWSASAYVRGAVFGSGFFSSRASLASENAALRETLARYQENAAGYQVLKQENDSLRLMLHLAQSERGITAPVVSSVIASPYGTFLVGTGTTDSVAAGSLVVTEGGFVVGTVSETASRTSVVSEIFAGGSSVNVLVGGAAAEAVGRGGGNARISISRDVSVREGDPVTAPSLGGRAVGTVGKVVSDPSNASQTIYVILPVNLASLTYVYVIPRP</sequence>
<keyword evidence="5" id="KW-0175">Coiled coil</keyword>
<dbReference type="PANTHER" id="PTHR34138">
    <property type="entry name" value="CELL SHAPE-DETERMINING PROTEIN MREC"/>
    <property type="match status" value="1"/>
</dbReference>
<comment type="similarity">
    <text evidence="1">Belongs to the MreC family.</text>
</comment>
<evidence type="ECO:0000313" key="7">
    <source>
        <dbReference type="EMBL" id="OGG69090.1"/>
    </source>
</evidence>
<evidence type="ECO:0000256" key="3">
    <source>
        <dbReference type="ARBA" id="ARBA00022960"/>
    </source>
</evidence>
<evidence type="ECO:0000256" key="4">
    <source>
        <dbReference type="ARBA" id="ARBA00032089"/>
    </source>
</evidence>
<reference evidence="7 8" key="1">
    <citation type="journal article" date="2016" name="Nat. Commun.">
        <title>Thousands of microbial genomes shed light on interconnected biogeochemical processes in an aquifer system.</title>
        <authorList>
            <person name="Anantharaman K."/>
            <person name="Brown C.T."/>
            <person name="Hug L.A."/>
            <person name="Sharon I."/>
            <person name="Castelle C.J."/>
            <person name="Probst A.J."/>
            <person name="Thomas B.C."/>
            <person name="Singh A."/>
            <person name="Wilkins M.J."/>
            <person name="Karaoz U."/>
            <person name="Brodie E.L."/>
            <person name="Williams K.H."/>
            <person name="Hubbard S.S."/>
            <person name="Banfield J.F."/>
        </authorList>
    </citation>
    <scope>NUCLEOTIDE SEQUENCE [LARGE SCALE GENOMIC DNA]</scope>
</reference>
<feature type="domain" description="Rod shape-determining protein MreC beta-barrel core" evidence="6">
    <location>
        <begin position="125"/>
        <end position="258"/>
    </location>
</feature>
<evidence type="ECO:0000256" key="5">
    <source>
        <dbReference type="SAM" id="Coils"/>
    </source>
</evidence>
<dbReference type="PANTHER" id="PTHR34138:SF1">
    <property type="entry name" value="CELL SHAPE-DETERMINING PROTEIN MREC"/>
    <property type="match status" value="1"/>
</dbReference>
<dbReference type="AlphaFoldDB" id="A0A1F6E6B5"/>
<dbReference type="InterPro" id="IPR042175">
    <property type="entry name" value="Cell/Rod_MreC_2"/>
</dbReference>
<feature type="coiled-coil region" evidence="5">
    <location>
        <begin position="69"/>
        <end position="113"/>
    </location>
</feature>
<protein>
    <recommendedName>
        <fullName evidence="2">Cell shape-determining protein MreC</fullName>
    </recommendedName>
    <alternativeName>
        <fullName evidence="4">Cell shape protein MreC</fullName>
    </alternativeName>
</protein>
<dbReference type="GO" id="GO:0005886">
    <property type="term" value="C:plasma membrane"/>
    <property type="evidence" value="ECO:0007669"/>
    <property type="project" value="TreeGrafter"/>
</dbReference>
<evidence type="ECO:0000313" key="8">
    <source>
        <dbReference type="Proteomes" id="UP000176914"/>
    </source>
</evidence>
<dbReference type="Gene3D" id="2.40.10.350">
    <property type="entry name" value="Rod shape-determining protein MreC, domain 2"/>
    <property type="match status" value="1"/>
</dbReference>
<proteinExistence type="inferred from homology"/>
<dbReference type="GO" id="GO:0008360">
    <property type="term" value="P:regulation of cell shape"/>
    <property type="evidence" value="ECO:0007669"/>
    <property type="project" value="UniProtKB-KW"/>
</dbReference>
<organism evidence="7 8">
    <name type="scientific">Candidatus Kaiserbacteria bacterium RIFCSPHIGHO2_02_FULL_55_25</name>
    <dbReference type="NCBI Taxonomy" id="1798498"/>
    <lineage>
        <taxon>Bacteria</taxon>
        <taxon>Candidatus Kaiseribacteriota</taxon>
    </lineage>
</organism>
<dbReference type="InterPro" id="IPR007221">
    <property type="entry name" value="MreC"/>
</dbReference>
<accession>A0A1F6E6B5</accession>
<dbReference type="Pfam" id="PF04085">
    <property type="entry name" value="MreC"/>
    <property type="match status" value="1"/>
</dbReference>
<keyword evidence="3" id="KW-0133">Cell shape</keyword>
<dbReference type="EMBL" id="MFLL01000021">
    <property type="protein sequence ID" value="OGG69090.1"/>
    <property type="molecule type" value="Genomic_DNA"/>
</dbReference>
<evidence type="ECO:0000259" key="6">
    <source>
        <dbReference type="Pfam" id="PF04085"/>
    </source>
</evidence>
<evidence type="ECO:0000256" key="1">
    <source>
        <dbReference type="ARBA" id="ARBA00009369"/>
    </source>
</evidence>